<dbReference type="InterPro" id="IPR036116">
    <property type="entry name" value="FN3_sf"/>
</dbReference>
<evidence type="ECO:0000259" key="2">
    <source>
        <dbReference type="PROSITE" id="PS50853"/>
    </source>
</evidence>
<reference evidence="3 4" key="1">
    <citation type="submission" date="2021-03" db="EMBL/GenBank/DDBJ databases">
        <title>Genomic Encyclopedia of Type Strains, Phase IV (KMG-IV): sequencing the most valuable type-strain genomes for metagenomic binning, comparative biology and taxonomic classification.</title>
        <authorList>
            <person name="Goeker M."/>
        </authorList>
    </citation>
    <scope>NUCLEOTIDE SEQUENCE [LARGE SCALE GENOMIC DNA]</scope>
    <source>
        <strain evidence="3 4">DSM 27512</strain>
    </source>
</reference>
<dbReference type="PROSITE" id="PS50853">
    <property type="entry name" value="FN3"/>
    <property type="match status" value="1"/>
</dbReference>
<feature type="signal peptide" evidence="1">
    <location>
        <begin position="1"/>
        <end position="27"/>
    </location>
</feature>
<feature type="chain" id="PRO_5045599510" description="Fibronectin type-III domain-containing protein" evidence="1">
    <location>
        <begin position="28"/>
        <end position="1994"/>
    </location>
</feature>
<evidence type="ECO:0000313" key="3">
    <source>
        <dbReference type="EMBL" id="MBP2027122.1"/>
    </source>
</evidence>
<dbReference type="RefSeq" id="WP_209659854.1">
    <property type="nucleotide sequence ID" value="NZ_JAGGLI010000007.1"/>
</dbReference>
<proteinExistence type="predicted"/>
<protein>
    <recommendedName>
        <fullName evidence="2">Fibronectin type-III domain-containing protein</fullName>
    </recommendedName>
</protein>
<feature type="domain" description="Fibronectin type-III" evidence="2">
    <location>
        <begin position="1700"/>
        <end position="1794"/>
    </location>
</feature>
<dbReference type="Pfam" id="PF01833">
    <property type="entry name" value="TIG"/>
    <property type="match status" value="1"/>
</dbReference>
<keyword evidence="4" id="KW-1185">Reference proteome</keyword>
<sequence>MITRKRTLSIITAFMMLFIGIPFEAFAATPISITEFNFVQESVSGNTSVKVFITGGNLDTVDNIIINNGISPVAVSAMPGATMTKTRSLITITAPLNAPNPPATDYTALNFNLNGNTTITLESPSESKAFTVNVNNLPSMDSLTQRKIYVGDQLTLNGRDFTGVTEVAIANAGHSVSETPAEITVNPTSIVIPSIKRGTLNAQSDIILKKQNSTTVDGQPVPVTFSVVYKNSVTVLQKIEGLENLRVVPSQGPPNRSNLINVAALDTDLTTILKNKFNDNMDIYLRNSEDETKEIKLLNPRLRRDGPNNTGDVIGLEAFTVANSPFNLINVPMHVVIRDRNNPAAEAIALNAFRFTEGSNVLTVAGAVPGRAKDNVPTDITILGRNIININTPDIVRPTGAVITPASTPPANPTREGNTLNIKYSVGGNPTYGGKIISEIERNIEAIVGLKTVPLDVEIDVTKPSTDNYGLKHFTTPSEDGLVVKTQSLTADKPRYDITVDTETIITLEDGTKISIFESATLSGGFIFDPAEIRPVITGVEPVYGYFHKVDTVTKPLMIRIKGSNLQAIRVDDPANPGQRITKYPQVNFYTPGGQLIGEVQLSNLQGDKKILSNGLPIDGEFSTLGDTYVIAIEPATGSELKERIKNEPLDPAGFHKLFGFIEVINPEGGRNLYNIDSPRFEFRYPSGEESPTEGHPKQPFINEVLHKGAPATTLSSDEENEIEIKFTANTGITNLNTVRVTLDGMDVTSRITNRAFQGDNAVIKLKTPKGIAGETRLQVIITEGLMDSYDLRFAPITGPVLKELIPDSGDPGTIVVIKRNNQANNVRFIRPNLTSDNELLQIGTKVLLNGQDVNEYFRDTNDDIEHQDSDIFFDSSNPENRPKLPGKYVYVVDADTIIVKIPESKLPGNYNLQVRNPDLSESLGLQFRIIDTGGSKTEINTIDPNRGDIKGGIISTITAGGNTTFRGEVDVFFGSQKGQVVGYSLDFKEAYVQVPPLVDSVITPGQSYTVPVTVKNKVNQSTGTKLDGFTYFNPAYDIRINSIYRQGLPSNDPNANKGNVGDLVWIEGDNFRAKKEADEVINIPSIYFGYKKATEIINYDIIEEGQDGTVKLSRILVRVPEKPINVAEDGSVDLMVINEDGATAIRQKGFIYSSGNPEIIQNSSILSASRFTDTINVSARDINSNGLIVAFGNKSYKTDLGDLGADLETINEIEKLHIRYRPGAGNNIEVFYKAPDGTLTLMADAENTTGGRFRIGAVGEKTVIGINWRNPEYHKATNLANNVALLSRLNKEYVSIGIERSGNINQLVVRRGLGKVEKVDLNETTRVSNIRINTPYNDRIETTTITLINQDGSSASAPFNFTGGLTAPVITDIEGSKDRQVRIGGSDIDAKVYSHDFNATGGVVKILGSNMAGIKSVRIGDKEAKIEAVSPDNDFVIVSIPKGTAPEVRVPQVVSISTGEGNAFSDSATPPVYFMYIAAESKPVIDTITPDKGPRTGGTFIRVTGSGFRETDEFGIEDRITVNLNGSPAALRNIEKNGNGEITAINITAPQSVAGAGKLQVINADGGASDEKPFTYISQPKISESEGAIFFNDTQTEVKIIGEDFRAGAKVIIGGELIKSRTAPDGAKASGILGVTAGINQDAHVTGGVEAAAVTVEGTTTIKFKMPEGVLSLENTSIIIVNPDGGISDPGEGNVKPPVPDVPDIEAIPGFERSMILRWNIDKDVLNAAEKFEIYAREDRSSTDYVFVGDTKGTEFVVRGLKPDTRYQFNVRVLNKFGQANDVGYVRATTLRERDDYKEKDKIIEAENTVREIQTQGKQEVVGNTLQYTVGTSENFINLANFNQNEKYIQIPARDIKRGVKTLTISDRGMTMNIPYSSLNVSQITSASDDAFFRIKLTSVNNQMQESIGALVPRNMSRNSRVYSIDFEVVDKRLTSPVFSLNGMSSMSITPDRGTSLNNTIYRYNESGHNLLPVGVGTIQLREAGHYLLLSPR</sequence>
<dbReference type="SUPFAM" id="SSF81296">
    <property type="entry name" value="E set domains"/>
    <property type="match status" value="1"/>
</dbReference>
<dbReference type="CDD" id="cd00102">
    <property type="entry name" value="IPT"/>
    <property type="match status" value="1"/>
</dbReference>
<dbReference type="InterPro" id="IPR013783">
    <property type="entry name" value="Ig-like_fold"/>
</dbReference>
<evidence type="ECO:0000313" key="4">
    <source>
        <dbReference type="Proteomes" id="UP001314903"/>
    </source>
</evidence>
<dbReference type="InterPro" id="IPR003961">
    <property type="entry name" value="FN3_dom"/>
</dbReference>
<accession>A0ABS4KH65</accession>
<dbReference type="SUPFAM" id="SSF49265">
    <property type="entry name" value="Fibronectin type III"/>
    <property type="match status" value="1"/>
</dbReference>
<dbReference type="EMBL" id="JAGGLI010000007">
    <property type="protein sequence ID" value="MBP2027122.1"/>
    <property type="molecule type" value="Genomic_DNA"/>
</dbReference>
<comment type="caution">
    <text evidence="3">The sequence shown here is derived from an EMBL/GenBank/DDBJ whole genome shotgun (WGS) entry which is preliminary data.</text>
</comment>
<evidence type="ECO:0000256" key="1">
    <source>
        <dbReference type="SAM" id="SignalP"/>
    </source>
</evidence>
<dbReference type="CDD" id="cd00063">
    <property type="entry name" value="FN3"/>
    <property type="match status" value="1"/>
</dbReference>
<name>A0ABS4KH65_9FIRM</name>
<dbReference type="InterPro" id="IPR014756">
    <property type="entry name" value="Ig_E-set"/>
</dbReference>
<keyword evidence="1" id="KW-0732">Signal</keyword>
<dbReference type="InterPro" id="IPR002909">
    <property type="entry name" value="IPT_dom"/>
</dbReference>
<organism evidence="3 4">
    <name type="scientific">Acetoanaerobium pronyense</name>
    <dbReference type="NCBI Taxonomy" id="1482736"/>
    <lineage>
        <taxon>Bacteria</taxon>
        <taxon>Bacillati</taxon>
        <taxon>Bacillota</taxon>
        <taxon>Clostridia</taxon>
        <taxon>Peptostreptococcales</taxon>
        <taxon>Filifactoraceae</taxon>
        <taxon>Acetoanaerobium</taxon>
    </lineage>
</organism>
<dbReference type="SMART" id="SM00060">
    <property type="entry name" value="FN3"/>
    <property type="match status" value="1"/>
</dbReference>
<dbReference type="Gene3D" id="2.60.40.10">
    <property type="entry name" value="Immunoglobulins"/>
    <property type="match status" value="3"/>
</dbReference>
<gene>
    <name evidence="3" type="ORF">J2Z35_000916</name>
</gene>
<dbReference type="Proteomes" id="UP001314903">
    <property type="component" value="Unassembled WGS sequence"/>
</dbReference>